<name>A0A257LTC2_UNCW3</name>
<feature type="transmembrane region" description="Helical" evidence="1">
    <location>
        <begin position="367"/>
        <end position="385"/>
    </location>
</feature>
<organism evidence="2 3">
    <name type="scientific">candidate division WOR-3 bacterium 4484_18</name>
    <dbReference type="NCBI Taxonomy" id="2020626"/>
    <lineage>
        <taxon>Bacteria</taxon>
        <taxon>Bacteria division WOR-3</taxon>
    </lineage>
</organism>
<sequence length="386" mass="43651">MPTPVYGRLFALDNELSIDSVEGPSYVLRANPCNIKLYINCRATTNKRLPVSISCGNHKVKQYIDLSAHKLNRYEYQTVVDTPGMYQFAFRLPPDATPVDNTIYYTVNVIPSIKVYIMGEATFFITQALVASRGMFVIVKQPQLADVVILSNITSPIKLNKPALILLGDRIQPHSYSELGIEITSMKTIKIYGTKFVSHPITRVVQVENIAIPVNRYWQVEGGNPLIYADDGTPLMVEVGNNIVVPFLLTDDYTGLVYSPIFVPLLYETLLYLTKMSGRYNFKVGDRIAIEVPDGRGYVLKGDNLQTILLPTQADGRWYIKWVPESPGNYVVRSQDGEFKYYFSVNYNPQSRSTELNIGKHAQFRTLTRWLLIAACLLFIVEIILI</sequence>
<keyword evidence="1" id="KW-0472">Membrane</keyword>
<reference evidence="3" key="1">
    <citation type="submission" date="2017-07" db="EMBL/GenBank/DDBJ databases">
        <title>Novel pathways for hydrocarbon cycling and metabolic interdependencies in hydrothermal sediment communities.</title>
        <authorList>
            <person name="Dombrowski N."/>
            <person name="Seitz K."/>
            <person name="Teske A."/>
            <person name="Baker B."/>
        </authorList>
    </citation>
    <scope>NUCLEOTIDE SEQUENCE [LARGE SCALE GENOMIC DNA]</scope>
</reference>
<dbReference type="EMBL" id="NMUJ01000061">
    <property type="protein sequence ID" value="OYV02682.1"/>
    <property type="molecule type" value="Genomic_DNA"/>
</dbReference>
<evidence type="ECO:0000256" key="1">
    <source>
        <dbReference type="SAM" id="Phobius"/>
    </source>
</evidence>
<dbReference type="AlphaFoldDB" id="A0A257LTC2"/>
<proteinExistence type="predicted"/>
<keyword evidence="1" id="KW-0812">Transmembrane</keyword>
<accession>A0A257LTC2</accession>
<evidence type="ECO:0000313" key="2">
    <source>
        <dbReference type="EMBL" id="OYV02682.1"/>
    </source>
</evidence>
<comment type="caution">
    <text evidence="2">The sequence shown here is derived from an EMBL/GenBank/DDBJ whole genome shotgun (WGS) entry which is preliminary data.</text>
</comment>
<dbReference type="Proteomes" id="UP000216312">
    <property type="component" value="Unassembled WGS sequence"/>
</dbReference>
<evidence type="ECO:0000313" key="3">
    <source>
        <dbReference type="Proteomes" id="UP000216312"/>
    </source>
</evidence>
<gene>
    <name evidence="2" type="ORF">CGW93_04270</name>
</gene>
<keyword evidence="1" id="KW-1133">Transmembrane helix</keyword>
<protein>
    <submittedName>
        <fullName evidence="2">Uncharacterized protein</fullName>
    </submittedName>
</protein>